<keyword evidence="3" id="KW-1185">Reference proteome</keyword>
<evidence type="ECO:0000313" key="2">
    <source>
        <dbReference type="EMBL" id="MBB4118916.1"/>
    </source>
</evidence>
<proteinExistence type="predicted"/>
<sequence length="278" mass="31377">MKQITHLLVAISVFTISFSGFSQGESAAKDMLNNYKNVVVPIEFKLLSEKNQYLLNSLTKHLLSQKGFTTYMDVEVRKGEVPEIRLNPCSALYASLEGTEVTMFSFVTKVKLVLKNCHEEVVYETGFGSSREKDYKEAYQEALRKAFADLENTAYEYNGSNGLQINTSVAVVEKNDHKNSEAAQLPVKSKTLEALAGRKYRYNNQTYTLRKIEAGFILEEGENQKRYAFISPTDGDFLYNSESINGTLKITTNNNLKVTYFDTAIGKLQHIIYGLMAD</sequence>
<comment type="caution">
    <text evidence="2">The sequence shown here is derived from an EMBL/GenBank/DDBJ whole genome shotgun (WGS) entry which is preliminary data.</text>
</comment>
<evidence type="ECO:0008006" key="4">
    <source>
        <dbReference type="Google" id="ProtNLM"/>
    </source>
</evidence>
<feature type="signal peptide" evidence="1">
    <location>
        <begin position="1"/>
        <end position="22"/>
    </location>
</feature>
<dbReference type="EMBL" id="JACIFO010000004">
    <property type="protein sequence ID" value="MBB4118916.1"/>
    <property type="molecule type" value="Genomic_DNA"/>
</dbReference>
<feature type="chain" id="PRO_5032402294" description="Secreted protein" evidence="1">
    <location>
        <begin position="23"/>
        <end position="278"/>
    </location>
</feature>
<gene>
    <name evidence="2" type="ORF">GGR32_001207</name>
</gene>
<dbReference type="AlphaFoldDB" id="A0A840ETY4"/>
<evidence type="ECO:0000256" key="1">
    <source>
        <dbReference type="SAM" id="SignalP"/>
    </source>
</evidence>
<keyword evidence="1" id="KW-0732">Signal</keyword>
<dbReference type="Proteomes" id="UP000553034">
    <property type="component" value="Unassembled WGS sequence"/>
</dbReference>
<dbReference type="RefSeq" id="WP_183477275.1">
    <property type="nucleotide sequence ID" value="NZ_JACIFO010000004.1"/>
</dbReference>
<accession>A0A840ETY4</accession>
<name>A0A840ETY4_9FLAO</name>
<evidence type="ECO:0000313" key="3">
    <source>
        <dbReference type="Proteomes" id="UP000553034"/>
    </source>
</evidence>
<reference evidence="2 3" key="1">
    <citation type="submission" date="2020-08" db="EMBL/GenBank/DDBJ databases">
        <title>Genomic Encyclopedia of Type Strains, Phase IV (KMG-IV): sequencing the most valuable type-strain genomes for metagenomic binning, comparative biology and taxonomic classification.</title>
        <authorList>
            <person name="Goeker M."/>
        </authorList>
    </citation>
    <scope>NUCLEOTIDE SEQUENCE [LARGE SCALE GENOMIC DNA]</scope>
    <source>
        <strain evidence="2 3">DSM 29568</strain>
    </source>
</reference>
<organism evidence="2 3">
    <name type="scientific">Mesonia hippocampi</name>
    <dbReference type="NCBI Taxonomy" id="1628250"/>
    <lineage>
        <taxon>Bacteria</taxon>
        <taxon>Pseudomonadati</taxon>
        <taxon>Bacteroidota</taxon>
        <taxon>Flavobacteriia</taxon>
        <taxon>Flavobacteriales</taxon>
        <taxon>Flavobacteriaceae</taxon>
        <taxon>Mesonia</taxon>
    </lineage>
</organism>
<protein>
    <recommendedName>
        <fullName evidence="4">Secreted protein</fullName>
    </recommendedName>
</protein>